<feature type="region of interest" description="Disordered" evidence="1">
    <location>
        <begin position="251"/>
        <end position="273"/>
    </location>
</feature>
<keyword evidence="3" id="KW-1185">Reference proteome</keyword>
<accession>A0A9X0CKI6</accession>
<protein>
    <submittedName>
        <fullName evidence="2">Uncharacterized protein</fullName>
    </submittedName>
</protein>
<proteinExistence type="predicted"/>
<dbReference type="Proteomes" id="UP001163046">
    <property type="component" value="Unassembled WGS sequence"/>
</dbReference>
<sequence length="402" mass="46447">MAARAMLRKDEQHLMDKLESILDLYKNFHDGADEEDKLIILDALEEVRKILTRTYITKPLRRKDVTEIGTVLKDLRSHVKAMALDELFSEVNEIKLRMDVVEKRFELEETIKHPKNYFQEEDEDEIWSRISAKRKEILGQSSLSLRSMLPRYMYKVRFDLPGSSAPIRTGSDEGNEINNPQENSTGTTRLVISTDRLLQNRIDSLQGFLKERRTRLRAARRRTKISSGLINSADYTIWQSKKGLQRSRDTRCGKLTTGTTSGAKGGVDDHKQEKVKSETITRCEECQKHLKERDKFWSLESDSEEEDIREFNEHVRRRSLRRDSRCFEAAESKVVGVSSGILTNKEVALKRKPARGIAGRGTWVTPAYVPPWTVHEVDRKRANSLQTHPVFGPKKGIDKYLF</sequence>
<feature type="region of interest" description="Disordered" evidence="1">
    <location>
        <begin position="167"/>
        <end position="186"/>
    </location>
</feature>
<comment type="caution">
    <text evidence="2">The sequence shown here is derived from an EMBL/GenBank/DDBJ whole genome shotgun (WGS) entry which is preliminary data.</text>
</comment>
<name>A0A9X0CKI6_9CNID</name>
<evidence type="ECO:0000313" key="3">
    <source>
        <dbReference type="Proteomes" id="UP001163046"/>
    </source>
</evidence>
<dbReference type="AlphaFoldDB" id="A0A9X0CKI6"/>
<evidence type="ECO:0000313" key="2">
    <source>
        <dbReference type="EMBL" id="KAJ7356106.1"/>
    </source>
</evidence>
<organism evidence="2 3">
    <name type="scientific">Desmophyllum pertusum</name>
    <dbReference type="NCBI Taxonomy" id="174260"/>
    <lineage>
        <taxon>Eukaryota</taxon>
        <taxon>Metazoa</taxon>
        <taxon>Cnidaria</taxon>
        <taxon>Anthozoa</taxon>
        <taxon>Hexacorallia</taxon>
        <taxon>Scleractinia</taxon>
        <taxon>Caryophylliina</taxon>
        <taxon>Caryophylliidae</taxon>
        <taxon>Desmophyllum</taxon>
    </lineage>
</organism>
<gene>
    <name evidence="2" type="ORF">OS493_026485</name>
</gene>
<feature type="compositionally biased region" description="Polar residues" evidence="1">
    <location>
        <begin position="176"/>
        <end position="186"/>
    </location>
</feature>
<dbReference type="OrthoDB" id="5966474at2759"/>
<reference evidence="2" key="1">
    <citation type="submission" date="2023-01" db="EMBL/GenBank/DDBJ databases">
        <title>Genome assembly of the deep-sea coral Lophelia pertusa.</title>
        <authorList>
            <person name="Herrera S."/>
            <person name="Cordes E."/>
        </authorList>
    </citation>
    <scope>NUCLEOTIDE SEQUENCE</scope>
    <source>
        <strain evidence="2">USNM1676648</strain>
        <tissue evidence="2">Polyp</tissue>
    </source>
</reference>
<dbReference type="EMBL" id="MU827324">
    <property type="protein sequence ID" value="KAJ7356106.1"/>
    <property type="molecule type" value="Genomic_DNA"/>
</dbReference>
<evidence type="ECO:0000256" key="1">
    <source>
        <dbReference type="SAM" id="MobiDB-lite"/>
    </source>
</evidence>